<dbReference type="EMBL" id="CP126980">
    <property type="protein sequence ID" value="WIM99247.1"/>
    <property type="molecule type" value="Genomic_DNA"/>
</dbReference>
<keyword evidence="2" id="KW-1185">Reference proteome</keyword>
<dbReference type="SUPFAM" id="SSF52540">
    <property type="entry name" value="P-loop containing nucleoside triphosphate hydrolases"/>
    <property type="match status" value="1"/>
</dbReference>
<evidence type="ECO:0000313" key="1">
    <source>
        <dbReference type="EMBL" id="WIM99247.1"/>
    </source>
</evidence>
<dbReference type="InterPro" id="IPR027417">
    <property type="entry name" value="P-loop_NTPase"/>
</dbReference>
<proteinExistence type="predicted"/>
<sequence>MADSQIRRHVQVIPPAGAVPEIPLDRGGFLDPSAAGVIPATTLAGAAHSFVLLAPGGAGKTTLLHELRRLEDGVAVDLVGLERAEIEPVVAEAAATGRPVYIDSLDEADSLEPAMFRRLRRAMRQPGAAGVTWRLACRPAAWHDVPAPALTAYRLLPLSRDAAADWLATAEVGEEFLDALTGAGSQRLAGSALHFIAAARRWHRRGHLSARPADILESEVRRLLAEREEVREPLRVPADLRRRAAGRLAAFGVFSGVNQFAFRGTHAGTAISVGELPSAAEPDRPDYPFGREVHEEVLGSALFESGTPGSVVFRHQVYADYLAAAYVSGREPTFGQLSVVLGMTGGVLPRAMSSVAAWIAALRPEVAERLAAENVRAFLESGVDFPASVRAALVRALLAAAREARLDPVWSVDLAALDHPGLAEQLAAYVAGPPAGDLEAWWLCRIALACRVTAVVPFAIEAATTREWFAWARRPAIAVVLRLGTGGDREALHSRLSLRAEDDPDDELLAAVIDGMYPEHLPLAEILPMVHPPRAANHIGAYKFLLADLPRRVPPAELTLLLSWAVDRLADDELSGGPWDEEFVSAAVTRAFAHLHEPGLLAALSDLLVEARLGRRFDPPWTDRPAQRRELAVAVAERSGEHWWKPLHAGLLVAGDGDWLAANAATFPAAARPVLARCRAKLLQPPAEVTEPRDDLGTGRDRAHLADALTAARGDVALWWQVANALAGDDSPEMVSFDLTTRPGWSWLTPAEQRDVLDLGHQYVMRHRPEPESWLGQPSYPRAVFRDWTGVYLLATLAEHDRERLATLPGAIWSRWAPVIGGVFPYYLGEPLEALLAQVPGDARDQVLHTVRELMESRPDWWRTPQYEYFAEELLPTLVGYLEQRRFDDGTSADVLDFVLRHSTEDVPRICRDLAGDDDSRLARRARRHLAETEPRRVAESILADRVDRDVLRKRVAGLRLTGLATDTLGALTELLFDSFPLAEDPDLPDRLDDPALQVRSGAVELLAERGETRILERLARDRIAHEVRYLRHFSERARVVAAEQRATRLSPADLLLVLGRADVRLVQNSRDLLDAVVDHLTELQHELTHRNAFHDLWSRDLTDLGSEDDISDWVQRHLEKRLTGGVIDREVQVQRRSKSGIGTRTDLMVSARSATAAVDVARVVIEAKLVNNPEIRTATRDQLIDRYLTAMDLRHGLLLVYWVDPGQRPSRWNERTPAHPDAAALLAELRRQAADAPAGYDVRPFVLDVSRPAQRR</sequence>
<name>A0ABY8WP64_9ACTN</name>
<gene>
    <name evidence="1" type="ORF">ACTOB_002894</name>
</gene>
<accession>A0ABY8WP64</accession>
<evidence type="ECO:0000313" key="2">
    <source>
        <dbReference type="Proteomes" id="UP001240150"/>
    </source>
</evidence>
<organism evidence="1 2">
    <name type="scientific">Actinoplanes oblitus</name>
    <dbReference type="NCBI Taxonomy" id="3040509"/>
    <lineage>
        <taxon>Bacteria</taxon>
        <taxon>Bacillati</taxon>
        <taxon>Actinomycetota</taxon>
        <taxon>Actinomycetes</taxon>
        <taxon>Micromonosporales</taxon>
        <taxon>Micromonosporaceae</taxon>
        <taxon>Actinoplanes</taxon>
    </lineage>
</organism>
<dbReference type="Proteomes" id="UP001240150">
    <property type="component" value="Chromosome"/>
</dbReference>
<reference evidence="1 2" key="1">
    <citation type="submission" date="2023-06" db="EMBL/GenBank/DDBJ databases">
        <authorList>
            <person name="Yushchuk O."/>
            <person name="Binda E."/>
            <person name="Ruckert-Reed C."/>
            <person name="Fedorenko V."/>
            <person name="Kalinowski J."/>
            <person name="Marinelli F."/>
        </authorList>
    </citation>
    <scope>NUCLEOTIDE SEQUENCE [LARGE SCALE GENOMIC DNA]</scope>
    <source>
        <strain evidence="1 2">NRRL 3884</strain>
    </source>
</reference>
<evidence type="ECO:0008006" key="3">
    <source>
        <dbReference type="Google" id="ProtNLM"/>
    </source>
</evidence>
<protein>
    <recommendedName>
        <fullName evidence="3">ATP-binding protein</fullName>
    </recommendedName>
</protein>
<dbReference type="RefSeq" id="WP_284920686.1">
    <property type="nucleotide sequence ID" value="NZ_CP126980.1"/>
</dbReference>